<dbReference type="OMA" id="YYFIESL"/>
<dbReference type="PANTHER" id="PTHR11645:SF0">
    <property type="entry name" value="PYRROLINE-5-CARBOXYLATE REDUCTASE 3"/>
    <property type="match status" value="1"/>
</dbReference>
<reference evidence="20 22" key="2">
    <citation type="journal article" date="2013" name="Nature">
        <title>Insights into bilaterian evolution from three spiralian genomes.</title>
        <authorList>
            <person name="Simakov O."/>
            <person name="Marletaz F."/>
            <person name="Cho S.J."/>
            <person name="Edsinger-Gonzales E."/>
            <person name="Havlak P."/>
            <person name="Hellsten U."/>
            <person name="Kuo D.H."/>
            <person name="Larsson T."/>
            <person name="Lv J."/>
            <person name="Arendt D."/>
            <person name="Savage R."/>
            <person name="Osoegawa K."/>
            <person name="de Jong P."/>
            <person name="Grimwood J."/>
            <person name="Chapman J.A."/>
            <person name="Shapiro H."/>
            <person name="Aerts A."/>
            <person name="Otillar R.P."/>
            <person name="Terry A.Y."/>
            <person name="Boore J.L."/>
            <person name="Grigoriev I.V."/>
            <person name="Lindberg D.R."/>
            <person name="Seaver E.C."/>
            <person name="Weisblat D.A."/>
            <person name="Putnam N.H."/>
            <person name="Rokhsar D.S."/>
        </authorList>
    </citation>
    <scope>NUCLEOTIDE SEQUENCE</scope>
    <source>
        <strain evidence="20 22">I ESC-2004</strain>
    </source>
</reference>
<evidence type="ECO:0000313" key="22">
    <source>
        <dbReference type="Proteomes" id="UP000014760"/>
    </source>
</evidence>
<dbReference type="STRING" id="283909.R7TMU0"/>
<comment type="similarity">
    <text evidence="3">Belongs to the pyrroline-5-carboxylate reductase family.</text>
</comment>
<dbReference type="PIRSF" id="PIRSF000193">
    <property type="entry name" value="Pyrrol-5-carb_rd"/>
    <property type="match status" value="1"/>
</dbReference>
<evidence type="ECO:0000256" key="5">
    <source>
        <dbReference type="ARBA" id="ARBA00021413"/>
    </source>
</evidence>
<comment type="function">
    <text evidence="14">Oxidoreductase that catalyzes the last step in proline biosynthesis, which corresponds to the reduction of pyrroline-5-carboxylate (P5C) to L-proline using NAD(P)H. Proline is synthesized from either glutamate or ornithine; both are converted to P5C, and then to proline via pyrroline-5-carboxylate reductases (PYCRs). PYCR3 is exclusively linked to the biosynthesis of proline from ornithine.</text>
</comment>
<evidence type="ECO:0000256" key="10">
    <source>
        <dbReference type="ARBA" id="ARBA00023002"/>
    </source>
</evidence>
<dbReference type="AlphaFoldDB" id="R7TMU0"/>
<dbReference type="InterPro" id="IPR029036">
    <property type="entry name" value="P5CR_dimer"/>
</dbReference>
<evidence type="ECO:0000256" key="3">
    <source>
        <dbReference type="ARBA" id="ARBA00005525"/>
    </source>
</evidence>
<evidence type="ECO:0000256" key="17">
    <source>
        <dbReference type="PIRSR" id="PIRSR000193-1"/>
    </source>
</evidence>
<keyword evidence="7" id="KW-0028">Amino-acid biosynthesis</keyword>
<comment type="catalytic activity">
    <reaction evidence="16">
        <text>L-proline + NADP(+) = (S)-1-pyrroline-5-carboxylate + NADPH + 2 H(+)</text>
        <dbReference type="Rhea" id="RHEA:14109"/>
        <dbReference type="ChEBI" id="CHEBI:15378"/>
        <dbReference type="ChEBI" id="CHEBI:17388"/>
        <dbReference type="ChEBI" id="CHEBI:57783"/>
        <dbReference type="ChEBI" id="CHEBI:58349"/>
        <dbReference type="ChEBI" id="CHEBI:60039"/>
        <dbReference type="EC" id="1.5.1.2"/>
    </reaction>
</comment>
<dbReference type="EnsemblMetazoa" id="CapteT225475">
    <property type="protein sequence ID" value="CapteP225475"/>
    <property type="gene ID" value="CapteG225475"/>
</dbReference>
<evidence type="ECO:0000256" key="6">
    <source>
        <dbReference type="ARBA" id="ARBA00022490"/>
    </source>
</evidence>
<proteinExistence type="inferred from homology"/>
<evidence type="ECO:0000256" key="2">
    <source>
        <dbReference type="ARBA" id="ARBA00005205"/>
    </source>
</evidence>
<dbReference type="HOGENOM" id="CLU_042344_3_0_1"/>
<evidence type="ECO:0000256" key="13">
    <source>
        <dbReference type="ARBA" id="ARBA00042532"/>
    </source>
</evidence>
<dbReference type="SUPFAM" id="SSF48179">
    <property type="entry name" value="6-phosphogluconate dehydrogenase C-terminal domain-like"/>
    <property type="match status" value="1"/>
</dbReference>
<dbReference type="Gene3D" id="3.40.50.720">
    <property type="entry name" value="NAD(P)-binding Rossmann-like Domain"/>
    <property type="match status" value="1"/>
</dbReference>
<feature type="binding site" evidence="17">
    <location>
        <begin position="67"/>
        <end position="70"/>
    </location>
    <ligand>
        <name>NADP(+)</name>
        <dbReference type="ChEBI" id="CHEBI:58349"/>
    </ligand>
</feature>
<reference evidence="21" key="3">
    <citation type="submission" date="2015-06" db="UniProtKB">
        <authorList>
            <consortium name="EnsemblMetazoa"/>
        </authorList>
    </citation>
    <scope>IDENTIFICATION</scope>
</reference>
<organism evidence="20">
    <name type="scientific">Capitella teleta</name>
    <name type="common">Polychaete worm</name>
    <dbReference type="NCBI Taxonomy" id="283909"/>
    <lineage>
        <taxon>Eukaryota</taxon>
        <taxon>Metazoa</taxon>
        <taxon>Spiralia</taxon>
        <taxon>Lophotrochozoa</taxon>
        <taxon>Annelida</taxon>
        <taxon>Polychaeta</taxon>
        <taxon>Sedentaria</taxon>
        <taxon>Scolecida</taxon>
        <taxon>Capitellidae</taxon>
        <taxon>Capitella</taxon>
    </lineage>
</organism>
<dbReference type="Proteomes" id="UP000014760">
    <property type="component" value="Unassembled WGS sequence"/>
</dbReference>
<accession>R7TMU0</accession>
<dbReference type="HAMAP" id="MF_01925">
    <property type="entry name" value="P5C_reductase"/>
    <property type="match status" value="1"/>
</dbReference>
<comment type="subunit">
    <text evidence="11">Homodecamer; composed of 5 homodimers.</text>
</comment>
<evidence type="ECO:0000256" key="7">
    <source>
        <dbReference type="ARBA" id="ARBA00022605"/>
    </source>
</evidence>
<evidence type="ECO:0000256" key="4">
    <source>
        <dbReference type="ARBA" id="ARBA00012855"/>
    </source>
</evidence>
<dbReference type="FunFam" id="3.40.50.720:FF:000190">
    <property type="entry name" value="Pyrroline-5-carboxylate reductase"/>
    <property type="match status" value="1"/>
</dbReference>
<dbReference type="InterPro" id="IPR008927">
    <property type="entry name" value="6-PGluconate_DH-like_C_sf"/>
</dbReference>
<comment type="subcellular location">
    <subcellularLocation>
        <location evidence="1">Cytoplasm</location>
    </subcellularLocation>
</comment>
<dbReference type="FunFam" id="1.10.3730.10:FF:000001">
    <property type="entry name" value="Pyrroline-5-carboxylate reductase"/>
    <property type="match status" value="1"/>
</dbReference>
<dbReference type="InterPro" id="IPR028939">
    <property type="entry name" value="P5C_Rdtase_cat_N"/>
</dbReference>
<dbReference type="NCBIfam" id="TIGR00112">
    <property type="entry name" value="proC"/>
    <property type="match status" value="1"/>
</dbReference>
<dbReference type="EMBL" id="AMQN01013341">
    <property type="status" value="NOT_ANNOTATED_CDS"/>
    <property type="molecule type" value="Genomic_DNA"/>
</dbReference>
<evidence type="ECO:0000256" key="12">
    <source>
        <dbReference type="ARBA" id="ARBA00039786"/>
    </source>
</evidence>
<evidence type="ECO:0000256" key="15">
    <source>
        <dbReference type="ARBA" id="ARBA00050547"/>
    </source>
</evidence>
<evidence type="ECO:0000313" key="20">
    <source>
        <dbReference type="EMBL" id="ELT92400.1"/>
    </source>
</evidence>
<evidence type="ECO:0000256" key="9">
    <source>
        <dbReference type="ARBA" id="ARBA00022857"/>
    </source>
</evidence>
<dbReference type="EC" id="1.5.1.2" evidence="4"/>
<dbReference type="SUPFAM" id="SSF51735">
    <property type="entry name" value="NAD(P)-binding Rossmann-fold domains"/>
    <property type="match status" value="1"/>
</dbReference>
<evidence type="ECO:0000313" key="21">
    <source>
        <dbReference type="EnsemblMetazoa" id="CapteP225475"/>
    </source>
</evidence>
<evidence type="ECO:0000256" key="14">
    <source>
        <dbReference type="ARBA" id="ARBA00049975"/>
    </source>
</evidence>
<keyword evidence="10" id="KW-0560">Oxidoreductase</keyword>
<evidence type="ECO:0000256" key="16">
    <source>
        <dbReference type="ARBA" id="ARBA00052690"/>
    </source>
</evidence>
<feature type="binding site" evidence="17">
    <location>
        <begin position="6"/>
        <end position="11"/>
    </location>
    <ligand>
        <name>NADP(+)</name>
        <dbReference type="ChEBI" id="CHEBI:58349"/>
    </ligand>
</feature>
<dbReference type="GO" id="GO:0004735">
    <property type="term" value="F:pyrroline-5-carboxylate reductase activity"/>
    <property type="evidence" value="ECO:0007669"/>
    <property type="project" value="UniProtKB-EC"/>
</dbReference>
<evidence type="ECO:0000256" key="11">
    <source>
        <dbReference type="ARBA" id="ARBA00038523"/>
    </source>
</evidence>
<dbReference type="EMBL" id="KB310144">
    <property type="protein sequence ID" value="ELT92400.1"/>
    <property type="molecule type" value="Genomic_DNA"/>
</dbReference>
<reference evidence="22" key="1">
    <citation type="submission" date="2012-12" db="EMBL/GenBank/DDBJ databases">
        <authorList>
            <person name="Hellsten U."/>
            <person name="Grimwood J."/>
            <person name="Chapman J.A."/>
            <person name="Shapiro H."/>
            <person name="Aerts A."/>
            <person name="Otillar R.P."/>
            <person name="Terry A.Y."/>
            <person name="Boore J.L."/>
            <person name="Simakov O."/>
            <person name="Marletaz F."/>
            <person name="Cho S.-J."/>
            <person name="Edsinger-Gonzales E."/>
            <person name="Havlak P."/>
            <person name="Kuo D.-H."/>
            <person name="Larsson T."/>
            <person name="Lv J."/>
            <person name="Arendt D."/>
            <person name="Savage R."/>
            <person name="Osoegawa K."/>
            <person name="de Jong P."/>
            <person name="Lindberg D.R."/>
            <person name="Seaver E.C."/>
            <person name="Weisblat D.A."/>
            <person name="Putnam N.H."/>
            <person name="Grigoriev I.V."/>
            <person name="Rokhsar D.S."/>
        </authorList>
    </citation>
    <scope>NUCLEOTIDE SEQUENCE</scope>
    <source>
        <strain evidence="22">I ESC-2004</strain>
    </source>
</reference>
<keyword evidence="6" id="KW-0963">Cytoplasm</keyword>
<dbReference type="PANTHER" id="PTHR11645">
    <property type="entry name" value="PYRROLINE-5-CARBOXYLATE REDUCTASE"/>
    <property type="match status" value="1"/>
</dbReference>
<feature type="domain" description="Pyrroline-5-carboxylate reductase dimerisation" evidence="19">
    <location>
        <begin position="159"/>
        <end position="262"/>
    </location>
</feature>
<dbReference type="UniPathway" id="UPA00098">
    <property type="reaction ID" value="UER00361"/>
</dbReference>
<dbReference type="Pfam" id="PF14748">
    <property type="entry name" value="P5CR_dimer"/>
    <property type="match status" value="1"/>
</dbReference>
<dbReference type="InterPro" id="IPR000304">
    <property type="entry name" value="Pyrroline-COOH_reductase"/>
</dbReference>
<gene>
    <name evidence="20" type="ORF">CAPTEDRAFT_225475</name>
</gene>
<dbReference type="InterPro" id="IPR036291">
    <property type="entry name" value="NAD(P)-bd_dom_sf"/>
</dbReference>
<keyword evidence="22" id="KW-1185">Reference proteome</keyword>
<sequence length="283" mass="29927">MKVGFIGAGLMAQALCRGFIGSALVRPTQILASDVNRGKLRAMRELGVETTLSNTDVVRDNEIVILAVKPYIVGKVLREVAPMVHKNSLIVSVAAGITLASMENILPPKTRVVRVMPNTPAIVQSGASVYTLGTSANGEDSDLVTEMLNCVGLVEQMPEYLMDAVTGLSGNGPAYGYVIIQALADGGVKMGLNRDQSTRLAAQLLLGSAKMVLETKGHPEALKDQVCSPGGTSAHALHQMEKAGLRSALIDGVEAGTKRSKEIGKEYAYLDLGHKEESDDGNK</sequence>
<dbReference type="Pfam" id="PF03807">
    <property type="entry name" value="F420_oxidored"/>
    <property type="match status" value="1"/>
</dbReference>
<dbReference type="GO" id="GO:0055129">
    <property type="term" value="P:L-proline biosynthetic process"/>
    <property type="evidence" value="ECO:0007669"/>
    <property type="project" value="UniProtKB-UniPathway"/>
</dbReference>
<evidence type="ECO:0000259" key="19">
    <source>
        <dbReference type="Pfam" id="PF14748"/>
    </source>
</evidence>
<comment type="pathway">
    <text evidence="2">Amino-acid biosynthesis; L-proline biosynthesis; L-proline from L-glutamate 5-semialdehyde: step 1/1.</text>
</comment>
<dbReference type="OrthoDB" id="10263291at2759"/>
<name>R7TMU0_CAPTE</name>
<keyword evidence="9 17" id="KW-0521">NADP</keyword>
<evidence type="ECO:0000256" key="8">
    <source>
        <dbReference type="ARBA" id="ARBA00022650"/>
    </source>
</evidence>
<dbReference type="FunCoup" id="R7TMU0">
    <property type="interactions" value="589"/>
</dbReference>
<comment type="catalytic activity">
    <reaction evidence="15">
        <text>L-proline + NAD(+) = (S)-1-pyrroline-5-carboxylate + NADH + 2 H(+)</text>
        <dbReference type="Rhea" id="RHEA:14105"/>
        <dbReference type="ChEBI" id="CHEBI:15378"/>
        <dbReference type="ChEBI" id="CHEBI:17388"/>
        <dbReference type="ChEBI" id="CHEBI:57540"/>
        <dbReference type="ChEBI" id="CHEBI:57945"/>
        <dbReference type="ChEBI" id="CHEBI:60039"/>
        <dbReference type="EC" id="1.5.1.2"/>
    </reaction>
</comment>
<keyword evidence="8" id="KW-0641">Proline biosynthesis</keyword>
<dbReference type="GO" id="GO:0005737">
    <property type="term" value="C:cytoplasm"/>
    <property type="evidence" value="ECO:0007669"/>
    <property type="project" value="UniProtKB-SubCell"/>
</dbReference>
<dbReference type="Gene3D" id="1.10.3730.10">
    <property type="entry name" value="ProC C-terminal domain-like"/>
    <property type="match status" value="1"/>
</dbReference>
<feature type="domain" description="Pyrroline-5-carboxylate reductase catalytic N-terminal" evidence="18">
    <location>
        <begin position="2"/>
        <end position="96"/>
    </location>
</feature>
<protein>
    <recommendedName>
        <fullName evidence="5">Pyrroline-5-carboxylate reductase</fullName>
        <ecNumber evidence="4">1.5.1.2</ecNumber>
    </recommendedName>
    <alternativeName>
        <fullName evidence="12">Pyrroline-5-carboxylate reductase 3</fullName>
    </alternativeName>
    <alternativeName>
        <fullName evidence="13">Pyrroline-5-carboxylate reductase-like protein</fullName>
    </alternativeName>
</protein>
<evidence type="ECO:0000256" key="1">
    <source>
        <dbReference type="ARBA" id="ARBA00004496"/>
    </source>
</evidence>
<evidence type="ECO:0000259" key="18">
    <source>
        <dbReference type="Pfam" id="PF03807"/>
    </source>
</evidence>
<feature type="binding site" evidence="17">
    <location>
        <position position="54"/>
    </location>
    <ligand>
        <name>NADPH</name>
        <dbReference type="ChEBI" id="CHEBI:57783"/>
    </ligand>
</feature>